<proteinExistence type="predicted"/>
<evidence type="ECO:0000313" key="1">
    <source>
        <dbReference type="EMBL" id="JAD30328.1"/>
    </source>
</evidence>
<dbReference type="EMBL" id="GBRH01267567">
    <property type="protein sequence ID" value="JAD30328.1"/>
    <property type="molecule type" value="Transcribed_RNA"/>
</dbReference>
<organism evidence="1">
    <name type="scientific">Arundo donax</name>
    <name type="common">Giant reed</name>
    <name type="synonym">Donax arundinaceus</name>
    <dbReference type="NCBI Taxonomy" id="35708"/>
    <lineage>
        <taxon>Eukaryota</taxon>
        <taxon>Viridiplantae</taxon>
        <taxon>Streptophyta</taxon>
        <taxon>Embryophyta</taxon>
        <taxon>Tracheophyta</taxon>
        <taxon>Spermatophyta</taxon>
        <taxon>Magnoliopsida</taxon>
        <taxon>Liliopsida</taxon>
        <taxon>Poales</taxon>
        <taxon>Poaceae</taxon>
        <taxon>PACMAD clade</taxon>
        <taxon>Arundinoideae</taxon>
        <taxon>Arundineae</taxon>
        <taxon>Arundo</taxon>
    </lineage>
</organism>
<protein>
    <submittedName>
        <fullName evidence="1">Uncharacterized protein</fullName>
    </submittedName>
</protein>
<accession>A0A0A8YY28</accession>
<name>A0A0A8YY28_ARUDO</name>
<reference evidence="1" key="2">
    <citation type="journal article" date="2015" name="Data Brief">
        <title>Shoot transcriptome of the giant reed, Arundo donax.</title>
        <authorList>
            <person name="Barrero R.A."/>
            <person name="Guerrero F.D."/>
            <person name="Moolhuijzen P."/>
            <person name="Goolsby J.A."/>
            <person name="Tidwell J."/>
            <person name="Bellgard S.E."/>
            <person name="Bellgard M.I."/>
        </authorList>
    </citation>
    <scope>NUCLEOTIDE SEQUENCE</scope>
    <source>
        <tissue evidence="1">Shoot tissue taken approximately 20 cm above the soil surface</tissue>
    </source>
</reference>
<sequence>MQHTRFVLLLVVAGLLPGGVTCTYFSGLWLCIFSLAVKELRHCSIA</sequence>
<reference evidence="1" key="1">
    <citation type="submission" date="2014-09" db="EMBL/GenBank/DDBJ databases">
        <authorList>
            <person name="Magalhaes I.L.F."/>
            <person name="Oliveira U."/>
            <person name="Santos F.R."/>
            <person name="Vidigal T.H.D.A."/>
            <person name="Brescovit A.D."/>
            <person name="Santos A.J."/>
        </authorList>
    </citation>
    <scope>NUCLEOTIDE SEQUENCE</scope>
    <source>
        <tissue evidence="1">Shoot tissue taken approximately 20 cm above the soil surface</tissue>
    </source>
</reference>
<dbReference type="AlphaFoldDB" id="A0A0A8YY28"/>